<dbReference type="GO" id="GO:0005829">
    <property type="term" value="C:cytosol"/>
    <property type="evidence" value="ECO:0007669"/>
    <property type="project" value="TreeGrafter"/>
</dbReference>
<keyword evidence="14" id="KW-1185">Reference proteome</keyword>
<dbReference type="PROSITE" id="PS51006">
    <property type="entry name" value="PABS_2"/>
    <property type="match status" value="1"/>
</dbReference>
<evidence type="ECO:0000256" key="7">
    <source>
        <dbReference type="ARBA" id="ARBA00053963"/>
    </source>
</evidence>
<comment type="pathway">
    <text evidence="1">Amine and polyamine biosynthesis; spermidine biosynthesis; spermidine from putrescine: step 1/1.</text>
</comment>
<evidence type="ECO:0000256" key="11">
    <source>
        <dbReference type="RuleBase" id="RU003836"/>
    </source>
</evidence>
<dbReference type="GO" id="GO:0008295">
    <property type="term" value="P:spermidine biosynthetic process"/>
    <property type="evidence" value="ECO:0007669"/>
    <property type="project" value="TreeGrafter"/>
</dbReference>
<dbReference type="InterPro" id="IPR037163">
    <property type="entry name" value="Spermidine_synt_N_sf"/>
</dbReference>
<keyword evidence="10" id="KW-0620">Polyamine biosynthesis</keyword>
<dbReference type="NCBIfam" id="TIGR00417">
    <property type="entry name" value="speE"/>
    <property type="match status" value="1"/>
</dbReference>
<proteinExistence type="inferred from homology"/>
<name>A0A0L7QND8_9HYME</name>
<reference evidence="13 14" key="1">
    <citation type="submission" date="2015-07" db="EMBL/GenBank/DDBJ databases">
        <title>The genome of Habropoda laboriosa.</title>
        <authorList>
            <person name="Pan H."/>
            <person name="Kapheim K."/>
        </authorList>
    </citation>
    <scope>NUCLEOTIDE SEQUENCE [LARGE SCALE GENOMIC DNA]</scope>
    <source>
        <strain evidence="13">0110345459</strain>
    </source>
</reference>
<comment type="subunit">
    <text evidence="3">Homodimer or homotetramer.</text>
</comment>
<dbReference type="NCBIfam" id="NF037959">
    <property type="entry name" value="MFS_SpdSyn"/>
    <property type="match status" value="1"/>
</dbReference>
<evidence type="ECO:0000256" key="3">
    <source>
        <dbReference type="ARBA" id="ARBA00011774"/>
    </source>
</evidence>
<organism evidence="13 14">
    <name type="scientific">Habropoda laboriosa</name>
    <dbReference type="NCBI Taxonomy" id="597456"/>
    <lineage>
        <taxon>Eukaryota</taxon>
        <taxon>Metazoa</taxon>
        <taxon>Ecdysozoa</taxon>
        <taxon>Arthropoda</taxon>
        <taxon>Hexapoda</taxon>
        <taxon>Insecta</taxon>
        <taxon>Pterygota</taxon>
        <taxon>Neoptera</taxon>
        <taxon>Endopterygota</taxon>
        <taxon>Hymenoptera</taxon>
        <taxon>Apocrita</taxon>
        <taxon>Aculeata</taxon>
        <taxon>Apoidea</taxon>
        <taxon>Anthophila</taxon>
        <taxon>Apidae</taxon>
        <taxon>Habropoda</taxon>
    </lineage>
</organism>
<dbReference type="Gene3D" id="2.30.140.10">
    <property type="entry name" value="Spermidine synthase, tetramerisation domain"/>
    <property type="match status" value="1"/>
</dbReference>
<dbReference type="AlphaFoldDB" id="A0A0L7QND8"/>
<dbReference type="InterPro" id="IPR001045">
    <property type="entry name" value="Spermi_synthase"/>
</dbReference>
<dbReference type="STRING" id="597456.A0A0L7QND8"/>
<feature type="active site" description="Proton acceptor" evidence="10">
    <location>
        <position position="161"/>
    </location>
</feature>
<gene>
    <name evidence="13" type="ORF">WH47_08458</name>
</gene>
<dbReference type="PROSITE" id="PS01330">
    <property type="entry name" value="PABS_1"/>
    <property type="match status" value="1"/>
</dbReference>
<evidence type="ECO:0000256" key="6">
    <source>
        <dbReference type="ARBA" id="ARBA00049307"/>
    </source>
</evidence>
<dbReference type="HAMAP" id="MF_00198">
    <property type="entry name" value="Spermidine_synth"/>
    <property type="match status" value="1"/>
</dbReference>
<dbReference type="OrthoDB" id="38125at2759"/>
<evidence type="ECO:0000256" key="9">
    <source>
        <dbReference type="ARBA" id="ARBA00082964"/>
    </source>
</evidence>
<dbReference type="PANTHER" id="PTHR11558">
    <property type="entry name" value="SPERMIDINE/SPERMINE SYNTHASE"/>
    <property type="match status" value="1"/>
</dbReference>
<dbReference type="SUPFAM" id="SSF53335">
    <property type="entry name" value="S-adenosyl-L-methionine-dependent methyltransferases"/>
    <property type="match status" value="1"/>
</dbReference>
<dbReference type="InterPro" id="IPR030373">
    <property type="entry name" value="PABS_CS"/>
</dbReference>
<dbReference type="CDD" id="cd02440">
    <property type="entry name" value="AdoMet_MTases"/>
    <property type="match status" value="1"/>
</dbReference>
<feature type="domain" description="PABS" evidence="12">
    <location>
        <begin position="6"/>
        <end position="241"/>
    </location>
</feature>
<dbReference type="EC" id="2.5.1.16" evidence="4"/>
<evidence type="ECO:0000256" key="10">
    <source>
        <dbReference type="PROSITE-ProRule" id="PRU00354"/>
    </source>
</evidence>
<comment type="similarity">
    <text evidence="2 11">Belongs to the spermidine/spermine synthase family.</text>
</comment>
<dbReference type="Proteomes" id="UP000053825">
    <property type="component" value="Unassembled WGS sequence"/>
</dbReference>
<protein>
    <recommendedName>
        <fullName evidence="8">Spermidine synthase</fullName>
        <ecNumber evidence="4">2.5.1.16</ecNumber>
    </recommendedName>
    <alternativeName>
        <fullName evidence="9">Putrescine aminopropyltransferase</fullName>
    </alternativeName>
</protein>
<dbReference type="Gene3D" id="3.40.50.150">
    <property type="entry name" value="Vaccinia Virus protein VP39"/>
    <property type="match status" value="1"/>
</dbReference>
<evidence type="ECO:0000313" key="14">
    <source>
        <dbReference type="Proteomes" id="UP000053825"/>
    </source>
</evidence>
<sequence>MDAIKPGWFSEINDLWPGVSLSLEVVKILHRERSQYQDVMVLDTKSHGRALILDGIIQCTENDEFSYQEMIAFLPLCSHPNPKTVLIVGGGDGGVAREVAKHPQVEKIVQVEIDPKVLEVSKKYLSYMGVGLDHPKVTLNVGDGFQFLKQHTGEFDIIITDSSDPVGPAECLFQESYFNLMKSALKPGGIVCSQAGTAWANLDHVTQTLQHCKALFPVASYGVVSVPTYPTGQIGFVLGGLSTETNFKEPKKVFSNSELDQMNMKYYDHDVHRAAFILPRFITKALNKALDKK</sequence>
<evidence type="ECO:0000256" key="2">
    <source>
        <dbReference type="ARBA" id="ARBA00007867"/>
    </source>
</evidence>
<dbReference type="InterPro" id="IPR030374">
    <property type="entry name" value="PABS"/>
</dbReference>
<accession>A0A0L7QND8</accession>
<keyword evidence="5 10" id="KW-0808">Transferase</keyword>
<dbReference type="NCBIfam" id="NF002010">
    <property type="entry name" value="PRK00811.1"/>
    <property type="match status" value="1"/>
</dbReference>
<evidence type="ECO:0000313" key="13">
    <source>
        <dbReference type="EMBL" id="KOC59996.1"/>
    </source>
</evidence>
<dbReference type="FunFam" id="3.40.50.150:FF:000013">
    <property type="entry name" value="Spermidine synthase"/>
    <property type="match status" value="1"/>
</dbReference>
<evidence type="ECO:0000256" key="8">
    <source>
        <dbReference type="ARBA" id="ARBA00072554"/>
    </source>
</evidence>
<evidence type="ECO:0000256" key="5">
    <source>
        <dbReference type="ARBA" id="ARBA00022679"/>
    </source>
</evidence>
<evidence type="ECO:0000256" key="4">
    <source>
        <dbReference type="ARBA" id="ARBA00012455"/>
    </source>
</evidence>
<dbReference type="InterPro" id="IPR029063">
    <property type="entry name" value="SAM-dependent_MTases_sf"/>
</dbReference>
<comment type="function">
    <text evidence="7">Catalyzes the production of spermidine from putrescine and decarboxylated S-adenosylmethionine (dcSAM). Has a strong preference for putrescine as substrate, and has very low activity towards 1,3-diaminopropane. Has extremely low activity towards spermidine.</text>
</comment>
<dbReference type="InterPro" id="IPR035246">
    <property type="entry name" value="Spermidine_synt_N"/>
</dbReference>
<comment type="catalytic activity">
    <reaction evidence="6">
        <text>S-adenosyl 3-(methylsulfanyl)propylamine + putrescine = S-methyl-5'-thioadenosine + spermidine + H(+)</text>
        <dbReference type="Rhea" id="RHEA:12721"/>
        <dbReference type="ChEBI" id="CHEBI:15378"/>
        <dbReference type="ChEBI" id="CHEBI:17509"/>
        <dbReference type="ChEBI" id="CHEBI:57443"/>
        <dbReference type="ChEBI" id="CHEBI:57834"/>
        <dbReference type="ChEBI" id="CHEBI:326268"/>
        <dbReference type="EC" id="2.5.1.16"/>
    </reaction>
</comment>
<dbReference type="Pfam" id="PF01564">
    <property type="entry name" value="Spermine_synth"/>
    <property type="match status" value="1"/>
</dbReference>
<evidence type="ECO:0000259" key="12">
    <source>
        <dbReference type="PROSITE" id="PS51006"/>
    </source>
</evidence>
<dbReference type="Pfam" id="PF17284">
    <property type="entry name" value="Spermine_synt_N"/>
    <property type="match status" value="1"/>
</dbReference>
<dbReference type="PANTHER" id="PTHR11558:SF11">
    <property type="entry name" value="SPERMIDINE SYNTHASE"/>
    <property type="match status" value="1"/>
</dbReference>
<dbReference type="GO" id="GO:0004766">
    <property type="term" value="F:spermidine synthase activity"/>
    <property type="evidence" value="ECO:0007669"/>
    <property type="project" value="UniProtKB-EC"/>
</dbReference>
<dbReference type="EMBL" id="KQ414864">
    <property type="protein sequence ID" value="KOC59996.1"/>
    <property type="molecule type" value="Genomic_DNA"/>
</dbReference>
<dbReference type="FunFam" id="2.30.140.10:FF:000001">
    <property type="entry name" value="SPE3p Spermidine synthase"/>
    <property type="match status" value="1"/>
</dbReference>
<evidence type="ECO:0000256" key="1">
    <source>
        <dbReference type="ARBA" id="ARBA00005123"/>
    </source>
</evidence>